<evidence type="ECO:0000256" key="9">
    <source>
        <dbReference type="SAM" id="Phobius"/>
    </source>
</evidence>
<evidence type="ECO:0000256" key="6">
    <source>
        <dbReference type="ARBA" id="ARBA00023012"/>
    </source>
</evidence>
<comment type="catalytic activity">
    <reaction evidence="1">
        <text>ATP + protein L-histidine = ADP + protein N-phospho-L-histidine.</text>
        <dbReference type="EC" id="2.7.13.3"/>
    </reaction>
</comment>
<dbReference type="InterPro" id="IPR036890">
    <property type="entry name" value="HATPase_C_sf"/>
</dbReference>
<dbReference type="Gene3D" id="1.10.287.130">
    <property type="match status" value="1"/>
</dbReference>
<dbReference type="PROSITE" id="PS50109">
    <property type="entry name" value="HIS_KIN"/>
    <property type="match status" value="1"/>
</dbReference>
<reference evidence="11 12" key="1">
    <citation type="submission" date="2016-11" db="EMBL/GenBank/DDBJ databases">
        <title>Genome sequence of Sphingomonas jeddahensis G39.</title>
        <authorList>
            <person name="Poehlein A."/>
            <person name="Wuebbeler J.H."/>
            <person name="Steinbuechel A."/>
            <person name="Daniel R."/>
        </authorList>
    </citation>
    <scope>NUCLEOTIDE SEQUENCE [LARGE SCALE GENOMIC DNA]</scope>
    <source>
        <strain evidence="11 12">G39</strain>
    </source>
</reference>
<dbReference type="FunFam" id="1.10.287.130:FF:000001">
    <property type="entry name" value="Two-component sensor histidine kinase"/>
    <property type="match status" value="1"/>
</dbReference>
<feature type="domain" description="Histidine kinase" evidence="10">
    <location>
        <begin position="178"/>
        <end position="396"/>
    </location>
</feature>
<dbReference type="InterPro" id="IPR003661">
    <property type="entry name" value="HisK_dim/P_dom"/>
</dbReference>
<keyword evidence="5" id="KW-0418">Kinase</keyword>
<evidence type="ECO:0000259" key="10">
    <source>
        <dbReference type="PROSITE" id="PS50109"/>
    </source>
</evidence>
<dbReference type="EC" id="2.7.13.3" evidence="2"/>
<protein>
    <recommendedName>
        <fullName evidence="2">histidine kinase</fullName>
        <ecNumber evidence="2">2.7.13.3</ecNumber>
    </recommendedName>
</protein>
<dbReference type="Gene3D" id="3.30.565.10">
    <property type="entry name" value="Histidine kinase-like ATPase, C-terminal domain"/>
    <property type="match status" value="1"/>
</dbReference>
<gene>
    <name evidence="11" type="primary">phoR_2</name>
    <name evidence="11" type="ORF">SPHI_16140</name>
</gene>
<organism evidence="11 12">
    <name type="scientific">Sphingomonas jeddahensis</name>
    <dbReference type="NCBI Taxonomy" id="1915074"/>
    <lineage>
        <taxon>Bacteria</taxon>
        <taxon>Pseudomonadati</taxon>
        <taxon>Pseudomonadota</taxon>
        <taxon>Alphaproteobacteria</taxon>
        <taxon>Sphingomonadales</taxon>
        <taxon>Sphingomonadaceae</taxon>
        <taxon>Sphingomonas</taxon>
    </lineage>
</organism>
<dbReference type="EMBL" id="MPSB01000005">
    <property type="protein sequence ID" value="ONF96382.1"/>
    <property type="molecule type" value="Genomic_DNA"/>
</dbReference>
<dbReference type="InterPro" id="IPR004358">
    <property type="entry name" value="Sig_transdc_His_kin-like_C"/>
</dbReference>
<dbReference type="FunFam" id="3.30.565.10:FF:000006">
    <property type="entry name" value="Sensor histidine kinase WalK"/>
    <property type="match status" value="1"/>
</dbReference>
<dbReference type="PANTHER" id="PTHR45453:SF1">
    <property type="entry name" value="PHOSPHATE REGULON SENSOR PROTEIN PHOR"/>
    <property type="match status" value="1"/>
</dbReference>
<keyword evidence="7 9" id="KW-0472">Membrane</keyword>
<dbReference type="PRINTS" id="PR00344">
    <property type="entry name" value="BCTRLSENSOR"/>
</dbReference>
<dbReference type="GO" id="GO:0016036">
    <property type="term" value="P:cellular response to phosphate starvation"/>
    <property type="evidence" value="ECO:0007669"/>
    <property type="project" value="TreeGrafter"/>
</dbReference>
<comment type="caution">
    <text evidence="11">The sequence shown here is derived from an EMBL/GenBank/DDBJ whole genome shotgun (WGS) entry which is preliminary data.</text>
</comment>
<sequence>MGEIISPRGWTAMGIVIITAAIIGAIGAGLDAVALSILGGAAAVLATTAGRQPRPEPAPPPPAPAPSAPLDVVLDALGEPVLILSGPRIANANKAARALLGAHIVGEDARTAIRHPAAAALLVGVGDAAPASLAGLGRPDQRWEMQLAPIGDGRRLVHLADRSGSHAAERMRVDFVANASHELRTPLASILGYVETLSDAAGEDPAIRARFLKIVFDEARRMERLVEDLMSLSRIEAEKFRTPAESIDLAALVDKTYAELADMHDGRGRDIILEHEPTPIPVLGDRAQLSQLLHNLIGNAMKYGRPGTPIRVSLTSEEDVVRLVVADQGEGIAPEHLPRLTERFYRVDPGRSRSIGGTGLGLAIVKHIVERHRGRFDIASRLGEGTRVTVTLRSPATANAVIKQ</sequence>
<accession>A0A1V2EUN6</accession>
<evidence type="ECO:0000256" key="7">
    <source>
        <dbReference type="ARBA" id="ARBA00023136"/>
    </source>
</evidence>
<feature type="compositionally biased region" description="Pro residues" evidence="8">
    <location>
        <begin position="55"/>
        <end position="67"/>
    </location>
</feature>
<dbReference type="CDD" id="cd00082">
    <property type="entry name" value="HisKA"/>
    <property type="match status" value="1"/>
</dbReference>
<evidence type="ECO:0000256" key="8">
    <source>
        <dbReference type="SAM" id="MobiDB-lite"/>
    </source>
</evidence>
<dbReference type="SMART" id="SM00387">
    <property type="entry name" value="HATPase_c"/>
    <property type="match status" value="1"/>
</dbReference>
<keyword evidence="9" id="KW-0812">Transmembrane</keyword>
<keyword evidence="3" id="KW-0597">Phosphoprotein</keyword>
<dbReference type="InterPro" id="IPR036097">
    <property type="entry name" value="HisK_dim/P_sf"/>
</dbReference>
<dbReference type="SMART" id="SM00388">
    <property type="entry name" value="HisKA"/>
    <property type="match status" value="1"/>
</dbReference>
<proteinExistence type="predicted"/>
<dbReference type="Proteomes" id="UP000188729">
    <property type="component" value="Unassembled WGS sequence"/>
</dbReference>
<dbReference type="GO" id="GO:0000155">
    <property type="term" value="F:phosphorelay sensor kinase activity"/>
    <property type="evidence" value="ECO:0007669"/>
    <property type="project" value="InterPro"/>
</dbReference>
<dbReference type="Pfam" id="PF00512">
    <property type="entry name" value="HisKA"/>
    <property type="match status" value="1"/>
</dbReference>
<dbReference type="SUPFAM" id="SSF47384">
    <property type="entry name" value="Homodimeric domain of signal transducing histidine kinase"/>
    <property type="match status" value="1"/>
</dbReference>
<evidence type="ECO:0000313" key="12">
    <source>
        <dbReference type="Proteomes" id="UP000188729"/>
    </source>
</evidence>
<keyword evidence="12" id="KW-1185">Reference proteome</keyword>
<dbReference type="InterPro" id="IPR003594">
    <property type="entry name" value="HATPase_dom"/>
</dbReference>
<evidence type="ECO:0000313" key="11">
    <source>
        <dbReference type="EMBL" id="ONF96382.1"/>
    </source>
</evidence>
<dbReference type="Pfam" id="PF02518">
    <property type="entry name" value="HATPase_c"/>
    <property type="match status" value="1"/>
</dbReference>
<evidence type="ECO:0000256" key="3">
    <source>
        <dbReference type="ARBA" id="ARBA00022553"/>
    </source>
</evidence>
<dbReference type="PANTHER" id="PTHR45453">
    <property type="entry name" value="PHOSPHATE REGULON SENSOR PROTEIN PHOR"/>
    <property type="match status" value="1"/>
</dbReference>
<dbReference type="InterPro" id="IPR005467">
    <property type="entry name" value="His_kinase_dom"/>
</dbReference>
<evidence type="ECO:0000256" key="4">
    <source>
        <dbReference type="ARBA" id="ARBA00022679"/>
    </source>
</evidence>
<keyword evidence="9" id="KW-1133">Transmembrane helix</keyword>
<dbReference type="OrthoDB" id="9797304at2"/>
<dbReference type="GO" id="GO:0004721">
    <property type="term" value="F:phosphoprotein phosphatase activity"/>
    <property type="evidence" value="ECO:0007669"/>
    <property type="project" value="TreeGrafter"/>
</dbReference>
<dbReference type="SUPFAM" id="SSF55874">
    <property type="entry name" value="ATPase domain of HSP90 chaperone/DNA topoisomerase II/histidine kinase"/>
    <property type="match status" value="1"/>
</dbReference>
<evidence type="ECO:0000256" key="1">
    <source>
        <dbReference type="ARBA" id="ARBA00000085"/>
    </source>
</evidence>
<dbReference type="RefSeq" id="WP_076744358.1">
    <property type="nucleotide sequence ID" value="NZ_MPSB01000005.1"/>
</dbReference>
<keyword evidence="6" id="KW-0902">Two-component regulatory system</keyword>
<dbReference type="GO" id="GO:0005886">
    <property type="term" value="C:plasma membrane"/>
    <property type="evidence" value="ECO:0007669"/>
    <property type="project" value="TreeGrafter"/>
</dbReference>
<evidence type="ECO:0000256" key="5">
    <source>
        <dbReference type="ARBA" id="ARBA00022777"/>
    </source>
</evidence>
<feature type="region of interest" description="Disordered" evidence="8">
    <location>
        <begin position="49"/>
        <end position="68"/>
    </location>
</feature>
<feature type="transmembrane region" description="Helical" evidence="9">
    <location>
        <begin position="12"/>
        <end position="45"/>
    </location>
</feature>
<evidence type="ECO:0000256" key="2">
    <source>
        <dbReference type="ARBA" id="ARBA00012438"/>
    </source>
</evidence>
<dbReference type="AlphaFoldDB" id="A0A1V2EUN6"/>
<name>A0A1V2EUN6_9SPHN</name>
<dbReference type="InterPro" id="IPR050351">
    <property type="entry name" value="BphY/WalK/GraS-like"/>
</dbReference>
<keyword evidence="4 11" id="KW-0808">Transferase</keyword>
<dbReference type="STRING" id="1915074.SPHI_16140"/>